<dbReference type="EMBL" id="QXIR01000018">
    <property type="protein sequence ID" value="RIW32287.1"/>
    <property type="molecule type" value="Genomic_DNA"/>
</dbReference>
<dbReference type="Proteomes" id="UP000265801">
    <property type="component" value="Unassembled WGS sequence"/>
</dbReference>
<gene>
    <name evidence="1" type="ORF">D3H55_13505</name>
</gene>
<organism evidence="1 2">
    <name type="scientific">Bacillus salacetis</name>
    <dbReference type="NCBI Taxonomy" id="2315464"/>
    <lineage>
        <taxon>Bacteria</taxon>
        <taxon>Bacillati</taxon>
        <taxon>Bacillota</taxon>
        <taxon>Bacilli</taxon>
        <taxon>Bacillales</taxon>
        <taxon>Bacillaceae</taxon>
        <taxon>Bacillus</taxon>
    </lineage>
</organism>
<dbReference type="AlphaFoldDB" id="A0A3A1QVN0"/>
<evidence type="ECO:0000313" key="2">
    <source>
        <dbReference type="Proteomes" id="UP000265801"/>
    </source>
</evidence>
<sequence length="59" mass="6836">MRYWTTKEGCPYLSFIVSSQMYIKGFSKIYQELKNGSFGRLPVYLFTLIIPSKMIGGVF</sequence>
<proteinExistence type="predicted"/>
<reference evidence="1 2" key="1">
    <citation type="submission" date="2018-09" db="EMBL/GenBank/DDBJ databases">
        <title>Bacillus saliacetes sp. nov., isolated from Thai shrimp paste (Ka-pi).</title>
        <authorList>
            <person name="Daroonpunt R."/>
            <person name="Tanasupawat S."/>
            <person name="Yiamsombut S."/>
        </authorList>
    </citation>
    <scope>NUCLEOTIDE SEQUENCE [LARGE SCALE GENOMIC DNA]</scope>
    <source>
        <strain evidence="1 2">SKP7-4</strain>
    </source>
</reference>
<evidence type="ECO:0000313" key="1">
    <source>
        <dbReference type="EMBL" id="RIW32287.1"/>
    </source>
</evidence>
<comment type="caution">
    <text evidence="1">The sequence shown here is derived from an EMBL/GenBank/DDBJ whole genome shotgun (WGS) entry which is preliminary data.</text>
</comment>
<keyword evidence="2" id="KW-1185">Reference proteome</keyword>
<protein>
    <submittedName>
        <fullName evidence="1">Uncharacterized protein</fullName>
    </submittedName>
</protein>
<name>A0A3A1QVN0_9BACI</name>
<dbReference type="RefSeq" id="WP_119547488.1">
    <property type="nucleotide sequence ID" value="NZ_QXIR01000018.1"/>
</dbReference>
<accession>A0A3A1QVN0</accession>